<organism evidence="1 2">
    <name type="scientific">Hevea brasiliensis</name>
    <name type="common">Para rubber tree</name>
    <name type="synonym">Siphonia brasiliensis</name>
    <dbReference type="NCBI Taxonomy" id="3981"/>
    <lineage>
        <taxon>Eukaryota</taxon>
        <taxon>Viridiplantae</taxon>
        <taxon>Streptophyta</taxon>
        <taxon>Embryophyta</taxon>
        <taxon>Tracheophyta</taxon>
        <taxon>Spermatophyta</taxon>
        <taxon>Magnoliopsida</taxon>
        <taxon>eudicotyledons</taxon>
        <taxon>Gunneridae</taxon>
        <taxon>Pentapetalae</taxon>
        <taxon>rosids</taxon>
        <taxon>fabids</taxon>
        <taxon>Malpighiales</taxon>
        <taxon>Euphorbiaceae</taxon>
        <taxon>Crotonoideae</taxon>
        <taxon>Micrandreae</taxon>
        <taxon>Hevea</taxon>
    </lineage>
</organism>
<dbReference type="Proteomes" id="UP000467840">
    <property type="component" value="Chromosome 18"/>
</dbReference>
<reference evidence="1 2" key="1">
    <citation type="journal article" date="2020" name="Mol. Plant">
        <title>The Chromosome-Based Rubber Tree Genome Provides New Insights into Spurge Genome Evolution and Rubber Biosynthesis.</title>
        <authorList>
            <person name="Liu J."/>
            <person name="Shi C."/>
            <person name="Shi C.C."/>
            <person name="Li W."/>
            <person name="Zhang Q.J."/>
            <person name="Zhang Y."/>
            <person name="Li K."/>
            <person name="Lu H.F."/>
            <person name="Shi C."/>
            <person name="Zhu S.T."/>
            <person name="Xiao Z.Y."/>
            <person name="Nan H."/>
            <person name="Yue Y."/>
            <person name="Zhu X.G."/>
            <person name="Wu Y."/>
            <person name="Hong X.N."/>
            <person name="Fan G.Y."/>
            <person name="Tong Y."/>
            <person name="Zhang D."/>
            <person name="Mao C.L."/>
            <person name="Liu Y.L."/>
            <person name="Hao S.J."/>
            <person name="Liu W.Q."/>
            <person name="Lv M.Q."/>
            <person name="Zhang H.B."/>
            <person name="Liu Y."/>
            <person name="Hu-Tang G.R."/>
            <person name="Wang J.P."/>
            <person name="Wang J.H."/>
            <person name="Sun Y.H."/>
            <person name="Ni S.B."/>
            <person name="Chen W.B."/>
            <person name="Zhang X.C."/>
            <person name="Jiao Y.N."/>
            <person name="Eichler E.E."/>
            <person name="Li G.H."/>
            <person name="Liu X."/>
            <person name="Gao L.Z."/>
        </authorList>
    </citation>
    <scope>NUCLEOTIDE SEQUENCE [LARGE SCALE GENOMIC DNA]</scope>
    <source>
        <strain evidence="2">cv. GT1</strain>
        <tissue evidence="1">Leaf</tissue>
    </source>
</reference>
<name>A0A6A6L8C0_HEVBR</name>
<sequence length="101" mass="10984">MNSSNHFVAPAISTMPSTAAEPVILTPEMVQQRIIAAFFALGLQGNDIASSQFWLVYSAASNHMTNSSSMLKNVRKYHGSTEIQIAKGSNIPITKDRCRGQ</sequence>
<proteinExistence type="predicted"/>
<dbReference type="AlphaFoldDB" id="A0A6A6L8C0"/>
<evidence type="ECO:0000313" key="1">
    <source>
        <dbReference type="EMBL" id="KAF2297224.1"/>
    </source>
</evidence>
<keyword evidence="2" id="KW-1185">Reference proteome</keyword>
<evidence type="ECO:0000313" key="2">
    <source>
        <dbReference type="Proteomes" id="UP000467840"/>
    </source>
</evidence>
<comment type="caution">
    <text evidence="1">The sequence shown here is derived from an EMBL/GenBank/DDBJ whole genome shotgun (WGS) entry which is preliminary data.</text>
</comment>
<accession>A0A6A6L8C0</accession>
<dbReference type="EMBL" id="JAAGAX010000012">
    <property type="protein sequence ID" value="KAF2297224.1"/>
    <property type="molecule type" value="Genomic_DNA"/>
</dbReference>
<protein>
    <submittedName>
        <fullName evidence="1">Uncharacterized protein</fullName>
    </submittedName>
</protein>
<gene>
    <name evidence="1" type="ORF">GH714_019626</name>
</gene>